<dbReference type="SUPFAM" id="SSF54211">
    <property type="entry name" value="Ribosomal protein S5 domain 2-like"/>
    <property type="match status" value="1"/>
</dbReference>
<sequence length="80" mass="9083">MLQNNPQLAQIRKAVTSRVISELENLAEKDADNFAKIWDAFGVVIKEGIYEDFERRDKLLALSRFATTSGEKRTLKDVVA</sequence>
<feature type="non-terminal residue" evidence="3">
    <location>
        <position position="80"/>
    </location>
</feature>
<gene>
    <name evidence="3" type="ORF">J8J21_22450</name>
</gene>
<protein>
    <submittedName>
        <fullName evidence="3">Molecular chaperone HtpG</fullName>
    </submittedName>
</protein>
<dbReference type="Proteomes" id="UP000671119">
    <property type="component" value="Unassembled WGS sequence"/>
</dbReference>
<evidence type="ECO:0000313" key="4">
    <source>
        <dbReference type="Proteomes" id="UP000671119"/>
    </source>
</evidence>
<accession>A0ABD4Q6T0</accession>
<dbReference type="AlphaFoldDB" id="A0ABD4Q6T0"/>
<name>A0ABD4Q6T0_MYCTX</name>
<evidence type="ECO:0000256" key="1">
    <source>
        <dbReference type="ARBA" id="ARBA00008239"/>
    </source>
</evidence>
<dbReference type="Gene3D" id="3.30.230.80">
    <property type="match status" value="1"/>
</dbReference>
<keyword evidence="2" id="KW-0143">Chaperone</keyword>
<feature type="non-terminal residue" evidence="3">
    <location>
        <position position="1"/>
    </location>
</feature>
<evidence type="ECO:0000313" key="3">
    <source>
        <dbReference type="EMBL" id="MBP0685810.1"/>
    </source>
</evidence>
<dbReference type="EMBL" id="JAGIZI010000591">
    <property type="protein sequence ID" value="MBP0685810.1"/>
    <property type="molecule type" value="Genomic_DNA"/>
</dbReference>
<comment type="similarity">
    <text evidence="1">Belongs to the heat shock protein 90 family.</text>
</comment>
<dbReference type="InterPro" id="IPR020568">
    <property type="entry name" value="Ribosomal_Su5_D2-typ_SF"/>
</dbReference>
<evidence type="ECO:0000256" key="2">
    <source>
        <dbReference type="ARBA" id="ARBA00023186"/>
    </source>
</evidence>
<proteinExistence type="inferred from homology"/>
<dbReference type="InterPro" id="IPR001404">
    <property type="entry name" value="Hsp90_fam"/>
</dbReference>
<comment type="caution">
    <text evidence="3">The sequence shown here is derived from an EMBL/GenBank/DDBJ whole genome shotgun (WGS) entry which is preliminary data.</text>
</comment>
<reference evidence="3 4" key="1">
    <citation type="submission" date="2021-03" db="EMBL/GenBank/DDBJ databases">
        <title>Whole Genome Sequencing of Mycobacterium tuberculosis clinical isolates from Arunachal Pradesh, India.</title>
        <authorList>
            <person name="Singh S."/>
            <person name="Mudliar S.R."/>
            <person name="Kulsum U."/>
            <person name="Rufai S.B."/>
            <person name="Singh P.K."/>
            <person name="Umpo M."/>
            <person name="Nyori M."/>
        </authorList>
    </citation>
    <scope>NUCLEOTIDE SEQUENCE [LARGE SCALE GENOMIC DNA]</scope>
    <source>
        <strain evidence="3 4">OMICS/BPL/0142/20/SP</strain>
    </source>
</reference>
<dbReference type="Pfam" id="PF00183">
    <property type="entry name" value="HSP90"/>
    <property type="match status" value="1"/>
</dbReference>
<organism evidence="3 4">
    <name type="scientific">Mycobacterium tuberculosis</name>
    <dbReference type="NCBI Taxonomy" id="1773"/>
    <lineage>
        <taxon>Bacteria</taxon>
        <taxon>Bacillati</taxon>
        <taxon>Actinomycetota</taxon>
        <taxon>Actinomycetes</taxon>
        <taxon>Mycobacteriales</taxon>
        <taxon>Mycobacteriaceae</taxon>
        <taxon>Mycobacterium</taxon>
        <taxon>Mycobacterium tuberculosis complex</taxon>
    </lineage>
</organism>